<name>A0A6M4GX60_9PROT</name>
<dbReference type="KEGG" id="uru:DSM104443_02534"/>
<keyword evidence="1" id="KW-0472">Membrane</keyword>
<keyword evidence="1" id="KW-1133">Transmembrane helix</keyword>
<dbReference type="EMBL" id="CP053069">
    <property type="protein sequence ID" value="QJR11458.1"/>
    <property type="molecule type" value="Genomic_DNA"/>
</dbReference>
<keyword evidence="2" id="KW-0732">Signal</keyword>
<evidence type="ECO:0000256" key="1">
    <source>
        <dbReference type="SAM" id="Phobius"/>
    </source>
</evidence>
<feature type="signal peptide" evidence="2">
    <location>
        <begin position="1"/>
        <end position="21"/>
    </location>
</feature>
<evidence type="ECO:0000313" key="3">
    <source>
        <dbReference type="EMBL" id="QJR11458.1"/>
    </source>
</evidence>
<dbReference type="Proteomes" id="UP000501534">
    <property type="component" value="Chromosome"/>
</dbReference>
<gene>
    <name evidence="3" type="ORF">DSM104443_02534</name>
</gene>
<evidence type="ECO:0000313" key="4">
    <source>
        <dbReference type="Proteomes" id="UP000501534"/>
    </source>
</evidence>
<dbReference type="RefSeq" id="WP_171092821.1">
    <property type="nucleotide sequence ID" value="NZ_CP053069.1"/>
</dbReference>
<feature type="chain" id="PRO_5026677646" description="MYXO-CTERM domain-containing protein" evidence="2">
    <location>
        <begin position="22"/>
        <end position="73"/>
    </location>
</feature>
<proteinExistence type="predicted"/>
<dbReference type="AlphaFoldDB" id="A0A6M4GX60"/>
<organism evidence="3 4">
    <name type="scientific">Usitatibacter rugosus</name>
    <dbReference type="NCBI Taxonomy" id="2732067"/>
    <lineage>
        <taxon>Bacteria</taxon>
        <taxon>Pseudomonadati</taxon>
        <taxon>Pseudomonadota</taxon>
        <taxon>Betaproteobacteria</taxon>
        <taxon>Nitrosomonadales</taxon>
        <taxon>Usitatibacteraceae</taxon>
        <taxon>Usitatibacter</taxon>
    </lineage>
</organism>
<reference evidence="3 4" key="1">
    <citation type="submission" date="2020-04" db="EMBL/GenBank/DDBJ databases">
        <title>Usitatibacter rugosus gen. nov., sp. nov. and Usitatibacter palustris sp. nov., novel members of Usitatibacteraceae fam. nov. within the order Nitrosomonadales isolated from soil.</title>
        <authorList>
            <person name="Huber K.J."/>
            <person name="Neumann-Schaal M."/>
            <person name="Geppert A."/>
            <person name="Luckner M."/>
            <person name="Wanner G."/>
            <person name="Overmann J."/>
        </authorList>
    </citation>
    <scope>NUCLEOTIDE SEQUENCE [LARGE SCALE GENOMIC DNA]</scope>
    <source>
        <strain evidence="3 4">0125_3</strain>
    </source>
</reference>
<keyword evidence="4" id="KW-1185">Reference proteome</keyword>
<sequence length="73" mass="7640">MRSIRTLLALGAATLATNVLAHPGHDAPPVHAHDFSEAAWMIAIVVIAALAVAGLGKLRRARAKKPPASRRDA</sequence>
<protein>
    <recommendedName>
        <fullName evidence="5">MYXO-CTERM domain-containing protein</fullName>
    </recommendedName>
</protein>
<keyword evidence="1" id="KW-0812">Transmembrane</keyword>
<evidence type="ECO:0008006" key="5">
    <source>
        <dbReference type="Google" id="ProtNLM"/>
    </source>
</evidence>
<accession>A0A6M4GX60</accession>
<feature type="transmembrane region" description="Helical" evidence="1">
    <location>
        <begin position="37"/>
        <end position="56"/>
    </location>
</feature>
<evidence type="ECO:0000256" key="2">
    <source>
        <dbReference type="SAM" id="SignalP"/>
    </source>
</evidence>